<accession>A0AAQ3KGW3</accession>
<name>A0AAQ3KGW3_9LILI</name>
<gene>
    <name evidence="1" type="ORF">Cni_G16677</name>
</gene>
<evidence type="ECO:0000313" key="1">
    <source>
        <dbReference type="EMBL" id="WOL07927.1"/>
    </source>
</evidence>
<protein>
    <submittedName>
        <fullName evidence="1">Uncharacterized protein</fullName>
    </submittedName>
</protein>
<sequence length="204" mass="23194">MCESMNSQKSFVAVPCEIGAGVVHGHDSLVLHNQFFSQQSLAVKLFQKVTIVLGILGGFSMESLELDPNWHHLLTRHLLEINREMTPINLRWKDILDALKETMLEVVEKTCKTNQINRSKQKMPHTLGKKSYATLIDEIETMKDIRETYPELATSDVPIQEDIVSKVLGPKKSGYVRCFVIGPTPTDFATQRWGSVEIEREKKK</sequence>
<dbReference type="Proteomes" id="UP001327560">
    <property type="component" value="Chromosome 5"/>
</dbReference>
<dbReference type="AlphaFoldDB" id="A0AAQ3KGW3"/>
<evidence type="ECO:0000313" key="2">
    <source>
        <dbReference type="Proteomes" id="UP001327560"/>
    </source>
</evidence>
<dbReference type="EMBL" id="CP136894">
    <property type="protein sequence ID" value="WOL07927.1"/>
    <property type="molecule type" value="Genomic_DNA"/>
</dbReference>
<proteinExistence type="predicted"/>
<keyword evidence="2" id="KW-1185">Reference proteome</keyword>
<organism evidence="1 2">
    <name type="scientific">Canna indica</name>
    <name type="common">Indian-shot</name>
    <dbReference type="NCBI Taxonomy" id="4628"/>
    <lineage>
        <taxon>Eukaryota</taxon>
        <taxon>Viridiplantae</taxon>
        <taxon>Streptophyta</taxon>
        <taxon>Embryophyta</taxon>
        <taxon>Tracheophyta</taxon>
        <taxon>Spermatophyta</taxon>
        <taxon>Magnoliopsida</taxon>
        <taxon>Liliopsida</taxon>
        <taxon>Zingiberales</taxon>
        <taxon>Cannaceae</taxon>
        <taxon>Canna</taxon>
    </lineage>
</organism>
<reference evidence="1 2" key="1">
    <citation type="submission" date="2023-10" db="EMBL/GenBank/DDBJ databases">
        <title>Chromosome-scale genome assembly provides insights into flower coloration mechanisms of Canna indica.</title>
        <authorList>
            <person name="Li C."/>
        </authorList>
    </citation>
    <scope>NUCLEOTIDE SEQUENCE [LARGE SCALE GENOMIC DNA]</scope>
    <source>
        <tissue evidence="1">Flower</tissue>
    </source>
</reference>